<evidence type="ECO:0000313" key="2">
    <source>
        <dbReference type="Proteomes" id="UP000626370"/>
    </source>
</evidence>
<dbReference type="SUPFAM" id="SSF53067">
    <property type="entry name" value="Actin-like ATPase domain"/>
    <property type="match status" value="1"/>
</dbReference>
<dbReference type="Gene3D" id="3.30.1490.300">
    <property type="match status" value="1"/>
</dbReference>
<keyword evidence="2" id="KW-1185">Reference proteome</keyword>
<dbReference type="EMBL" id="BNAH01000014">
    <property type="protein sequence ID" value="GHE99075.1"/>
    <property type="molecule type" value="Genomic_DNA"/>
</dbReference>
<sequence length="300" mass="33500">MSLNMRLSKLFSKSNKQSQIGLCFRQHSIACCSVLDDGSINFNELAALDKNYSPALKSLSKDLSLSGQCHLVLSAQQSQIVQIDKPNIPNDELKEALKWQIKDLVSIEPNDMVLDYFDAPMTSGGIEKVHVVCASKAELSPYVEQLIDNGFSVKSISIEEFAFSSLVPQSDDAILLVCQQPNEEILLLIVKKNKLFFYRRLRGMANIASKSEEELSMSVVDALSLEIQRSTDYYERQLKQAPIRSIEVLIPMKNEAFLARKLAENAHVPVNIFTVPDAITHARDCSACFGASQLTHMEEL</sequence>
<protein>
    <recommendedName>
        <fullName evidence="3">MSHA biogenesis protein MshI</fullName>
    </recommendedName>
</protein>
<name>A0ABQ3J2I7_9GAMM</name>
<accession>A0ABQ3J2I7</accession>
<reference evidence="2" key="1">
    <citation type="journal article" date="2019" name="Int. J. Syst. Evol. Microbiol.">
        <title>The Global Catalogue of Microorganisms (GCM) 10K type strain sequencing project: providing services to taxonomists for standard genome sequencing and annotation.</title>
        <authorList>
            <consortium name="The Broad Institute Genomics Platform"/>
            <consortium name="The Broad Institute Genome Sequencing Center for Infectious Disease"/>
            <person name="Wu L."/>
            <person name="Ma J."/>
        </authorList>
    </citation>
    <scope>NUCLEOTIDE SEQUENCE [LARGE SCALE GENOMIC DNA]</scope>
    <source>
        <strain evidence="2">CGMCC 1.15922</strain>
    </source>
</reference>
<evidence type="ECO:0000313" key="1">
    <source>
        <dbReference type="EMBL" id="GHE99075.1"/>
    </source>
</evidence>
<organism evidence="1 2">
    <name type="scientific">Thalassotalea profundi</name>
    <dbReference type="NCBI Taxonomy" id="2036687"/>
    <lineage>
        <taxon>Bacteria</taxon>
        <taxon>Pseudomonadati</taxon>
        <taxon>Pseudomonadota</taxon>
        <taxon>Gammaproteobacteria</taxon>
        <taxon>Alteromonadales</taxon>
        <taxon>Colwelliaceae</taxon>
        <taxon>Thalassotalea</taxon>
    </lineage>
</organism>
<dbReference type="Proteomes" id="UP000626370">
    <property type="component" value="Unassembled WGS sequence"/>
</dbReference>
<proteinExistence type="predicted"/>
<gene>
    <name evidence="1" type="ORF">GCM10011501_30770</name>
</gene>
<dbReference type="Gene3D" id="3.30.420.40">
    <property type="match status" value="2"/>
</dbReference>
<evidence type="ECO:0008006" key="3">
    <source>
        <dbReference type="Google" id="ProtNLM"/>
    </source>
</evidence>
<dbReference type="InterPro" id="IPR043129">
    <property type="entry name" value="ATPase_NBD"/>
</dbReference>
<comment type="caution">
    <text evidence="1">The sequence shown here is derived from an EMBL/GenBank/DDBJ whole genome shotgun (WGS) entry which is preliminary data.</text>
</comment>